<keyword evidence="4" id="KW-1015">Disulfide bond</keyword>
<keyword evidence="3" id="KW-0479">Metal-binding</keyword>
<comment type="similarity">
    <text evidence="1">Belongs to the SCO1/2 family.</text>
</comment>
<dbReference type="SUPFAM" id="SSF52833">
    <property type="entry name" value="Thioredoxin-like"/>
    <property type="match status" value="1"/>
</dbReference>
<dbReference type="Pfam" id="PF02630">
    <property type="entry name" value="SCO1-SenC"/>
    <property type="match status" value="1"/>
</dbReference>
<evidence type="ECO:0000256" key="4">
    <source>
        <dbReference type="PIRSR" id="PIRSR603782-2"/>
    </source>
</evidence>
<evidence type="ECO:0000256" key="1">
    <source>
        <dbReference type="ARBA" id="ARBA00010996"/>
    </source>
</evidence>
<feature type="binding site" evidence="3">
    <location>
        <position position="84"/>
    </location>
    <ligand>
        <name>Cu cation</name>
        <dbReference type="ChEBI" id="CHEBI:23378"/>
    </ligand>
</feature>
<evidence type="ECO:0000256" key="2">
    <source>
        <dbReference type="ARBA" id="ARBA00023008"/>
    </source>
</evidence>
<evidence type="ECO:0000256" key="3">
    <source>
        <dbReference type="PIRSR" id="PIRSR603782-1"/>
    </source>
</evidence>
<feature type="domain" description="Thioredoxin" evidence="5">
    <location>
        <begin position="42"/>
        <end position="211"/>
    </location>
</feature>
<evidence type="ECO:0000313" key="6">
    <source>
        <dbReference type="EMBL" id="AMJ76143.1"/>
    </source>
</evidence>
<evidence type="ECO:0000313" key="7">
    <source>
        <dbReference type="EMBL" id="MDO6576742.1"/>
    </source>
</evidence>
<evidence type="ECO:0000259" key="5">
    <source>
        <dbReference type="PROSITE" id="PS51352"/>
    </source>
</evidence>
<dbReference type="EMBL" id="CP013926">
    <property type="protein sequence ID" value="AMJ76143.1"/>
    <property type="molecule type" value="Genomic_DNA"/>
</dbReference>
<dbReference type="GeneID" id="83260097"/>
<keyword evidence="8" id="KW-1185">Reference proteome</keyword>
<dbReference type="RefSeq" id="WP_057795180.1">
    <property type="nucleotide sequence ID" value="NZ_CANLMS010000005.1"/>
</dbReference>
<dbReference type="PANTHER" id="PTHR12151">
    <property type="entry name" value="ELECTRON TRANSPORT PROTIN SCO1/SENC FAMILY MEMBER"/>
    <property type="match status" value="1"/>
</dbReference>
<protein>
    <submittedName>
        <fullName evidence="6">Electron transporter SenC</fullName>
    </submittedName>
    <submittedName>
        <fullName evidence="7">SCO family protein</fullName>
    </submittedName>
</protein>
<feature type="binding site" evidence="3">
    <location>
        <position position="80"/>
    </location>
    <ligand>
        <name>Cu cation</name>
        <dbReference type="ChEBI" id="CHEBI:23378"/>
    </ligand>
</feature>
<dbReference type="CDD" id="cd02968">
    <property type="entry name" value="SCO"/>
    <property type="match status" value="1"/>
</dbReference>
<reference evidence="6 8" key="1">
    <citation type="submission" date="2015-12" db="EMBL/GenBank/DDBJ databases">
        <title>Intraspecies pangenome expansion in the marine bacterium Alteromonas.</title>
        <authorList>
            <person name="Lopez-Perez M."/>
            <person name="Rodriguez-Valera F."/>
        </authorList>
    </citation>
    <scope>NUCLEOTIDE SEQUENCE [LARGE SCALE GENOMIC DNA]</scope>
    <source>
        <strain evidence="6 8">LMG 21861</strain>
    </source>
</reference>
<name>A0AAW7YYB8_9ALTE</name>
<dbReference type="EMBL" id="JAUOQI010000003">
    <property type="protein sequence ID" value="MDO6576742.1"/>
    <property type="molecule type" value="Genomic_DNA"/>
</dbReference>
<dbReference type="Proteomes" id="UP000056750">
    <property type="component" value="Chromosome"/>
</dbReference>
<proteinExistence type="inferred from homology"/>
<organism evidence="7 9">
    <name type="scientific">Alteromonas stellipolaris</name>
    <dbReference type="NCBI Taxonomy" id="233316"/>
    <lineage>
        <taxon>Bacteria</taxon>
        <taxon>Pseudomonadati</taxon>
        <taxon>Pseudomonadota</taxon>
        <taxon>Gammaproteobacteria</taxon>
        <taxon>Alteromonadales</taxon>
        <taxon>Alteromonadaceae</taxon>
        <taxon>Alteromonas/Salinimonas group</taxon>
        <taxon>Alteromonas</taxon>
    </lineage>
</organism>
<dbReference type="InterPro" id="IPR003782">
    <property type="entry name" value="SCO1/SenC"/>
</dbReference>
<accession>A0AAW7YYB8</accession>
<keyword evidence="2 3" id="KW-0186">Copper</keyword>
<dbReference type="PROSITE" id="PS51352">
    <property type="entry name" value="THIOREDOXIN_2"/>
    <property type="match status" value="1"/>
</dbReference>
<dbReference type="Proteomes" id="UP001170717">
    <property type="component" value="Unassembled WGS sequence"/>
</dbReference>
<feature type="disulfide bond" description="Redox-active" evidence="4">
    <location>
        <begin position="80"/>
        <end position="84"/>
    </location>
</feature>
<evidence type="ECO:0000313" key="8">
    <source>
        <dbReference type="Proteomes" id="UP000056750"/>
    </source>
</evidence>
<gene>
    <name evidence="6" type="ORF">AVL57_20540</name>
    <name evidence="7" type="ORF">Q4527_05030</name>
</gene>
<dbReference type="GO" id="GO:0046872">
    <property type="term" value="F:metal ion binding"/>
    <property type="evidence" value="ECO:0007669"/>
    <property type="project" value="UniProtKB-KW"/>
</dbReference>
<sequence>MNRRIFVGVVALLALLTGVFGAIYLSPTGQSNGSSPEYFQAYPEPRAIAPFSLTDSKGNEFNQASLENQWSLLFLGYTFCPDICPTTMAELNSIYPQMQAIESEFPIKVVFISIDPNRDSIARLDEYISYFNPNFIAATGEHKALFPFARNLGMMYAIAESTDNPNYLVDHSASVILINPKAQVIGRFKPKREPGKLSISDAQQILNDMPGITSSFNLNSAL</sequence>
<dbReference type="InterPro" id="IPR013766">
    <property type="entry name" value="Thioredoxin_domain"/>
</dbReference>
<feature type="binding site" evidence="3">
    <location>
        <position position="171"/>
    </location>
    <ligand>
        <name>Cu cation</name>
        <dbReference type="ChEBI" id="CHEBI:23378"/>
    </ligand>
</feature>
<dbReference type="InterPro" id="IPR036249">
    <property type="entry name" value="Thioredoxin-like_sf"/>
</dbReference>
<dbReference type="AlphaFoldDB" id="A0AAW7YYB8"/>
<evidence type="ECO:0000313" key="9">
    <source>
        <dbReference type="Proteomes" id="UP001170717"/>
    </source>
</evidence>
<dbReference type="PANTHER" id="PTHR12151:SF25">
    <property type="entry name" value="LINALOOL DEHYDRATASE_ISOMERASE DOMAIN-CONTAINING PROTEIN"/>
    <property type="match status" value="1"/>
</dbReference>
<dbReference type="Gene3D" id="3.40.30.10">
    <property type="entry name" value="Glutaredoxin"/>
    <property type="match status" value="1"/>
</dbReference>
<reference evidence="7" key="2">
    <citation type="submission" date="2023-07" db="EMBL/GenBank/DDBJ databases">
        <title>Genome content predicts the carbon catabolic preferences of heterotrophic bacteria.</title>
        <authorList>
            <person name="Gralka M."/>
        </authorList>
    </citation>
    <scope>NUCLEOTIDE SEQUENCE</scope>
    <source>
        <strain evidence="7">F2M12</strain>
    </source>
</reference>
<dbReference type="KEGG" id="asq:AVL57_20540"/>